<feature type="region of interest" description="Disordered" evidence="1">
    <location>
        <begin position="73"/>
        <end position="92"/>
    </location>
</feature>
<organism evidence="2 3">
    <name type="scientific">Cotesia glomerata</name>
    <name type="common">Lepidopteran parasitic wasp</name>
    <name type="synonym">Apanteles glomeratus</name>
    <dbReference type="NCBI Taxonomy" id="32391"/>
    <lineage>
        <taxon>Eukaryota</taxon>
        <taxon>Metazoa</taxon>
        <taxon>Ecdysozoa</taxon>
        <taxon>Arthropoda</taxon>
        <taxon>Hexapoda</taxon>
        <taxon>Insecta</taxon>
        <taxon>Pterygota</taxon>
        <taxon>Neoptera</taxon>
        <taxon>Endopterygota</taxon>
        <taxon>Hymenoptera</taxon>
        <taxon>Apocrita</taxon>
        <taxon>Ichneumonoidea</taxon>
        <taxon>Braconidae</taxon>
        <taxon>Microgastrinae</taxon>
        <taxon>Cotesia</taxon>
    </lineage>
</organism>
<feature type="compositionally biased region" description="Polar residues" evidence="1">
    <location>
        <begin position="24"/>
        <end position="34"/>
    </location>
</feature>
<protein>
    <submittedName>
        <fullName evidence="2">Uncharacterized protein</fullName>
    </submittedName>
</protein>
<dbReference type="AlphaFoldDB" id="A0AAV7HGU7"/>
<proteinExistence type="predicted"/>
<feature type="compositionally biased region" description="Basic and acidic residues" evidence="1">
    <location>
        <begin position="76"/>
        <end position="92"/>
    </location>
</feature>
<evidence type="ECO:0000313" key="3">
    <source>
        <dbReference type="Proteomes" id="UP000826195"/>
    </source>
</evidence>
<keyword evidence="3" id="KW-1185">Reference proteome</keyword>
<evidence type="ECO:0000313" key="2">
    <source>
        <dbReference type="EMBL" id="KAH0537854.1"/>
    </source>
</evidence>
<sequence>MEIRVGSFVGAIKAGEKAPVSARQEWQTAPTSQHAAPIPPLQIGDAKLHRHQSNRVLLLGDLSTAKNFFNQRRERHAGERKPASVVSEDRGY</sequence>
<gene>
    <name evidence="2" type="ORF">KQX54_001065</name>
</gene>
<accession>A0AAV7HGU7</accession>
<dbReference type="EMBL" id="JAHXZJ010002613">
    <property type="protein sequence ID" value="KAH0537854.1"/>
    <property type="molecule type" value="Genomic_DNA"/>
</dbReference>
<dbReference type="Proteomes" id="UP000826195">
    <property type="component" value="Unassembled WGS sequence"/>
</dbReference>
<feature type="region of interest" description="Disordered" evidence="1">
    <location>
        <begin position="19"/>
        <end position="38"/>
    </location>
</feature>
<comment type="caution">
    <text evidence="2">The sequence shown here is derived from an EMBL/GenBank/DDBJ whole genome shotgun (WGS) entry which is preliminary data.</text>
</comment>
<name>A0AAV7HGU7_COTGL</name>
<reference evidence="2 3" key="1">
    <citation type="journal article" date="2021" name="J. Hered.">
        <title>A chromosome-level genome assembly of the parasitoid wasp, Cotesia glomerata (Hymenoptera: Braconidae).</title>
        <authorList>
            <person name="Pinto B.J."/>
            <person name="Weis J.J."/>
            <person name="Gamble T."/>
            <person name="Ode P.J."/>
            <person name="Paul R."/>
            <person name="Zaspel J.M."/>
        </authorList>
    </citation>
    <scope>NUCLEOTIDE SEQUENCE [LARGE SCALE GENOMIC DNA]</scope>
    <source>
        <strain evidence="2">CgM1</strain>
    </source>
</reference>
<evidence type="ECO:0000256" key="1">
    <source>
        <dbReference type="SAM" id="MobiDB-lite"/>
    </source>
</evidence>